<proteinExistence type="predicted"/>
<dbReference type="Proteomes" id="UP000054632">
    <property type="component" value="Unassembled WGS sequence"/>
</dbReference>
<evidence type="ECO:0000256" key="1">
    <source>
        <dbReference type="SAM" id="SignalP"/>
    </source>
</evidence>
<sequence>MTSRIWIWIFLDVLLCSNCAGCHITVLLAKCQLQYSTINRSRAVMTKVETSARKEKLLSIIRWLQVNRQAKTAIKEKLHQMNYNGIDRGIHETARRNWFHHYSILFHLFLLEFY</sequence>
<evidence type="ECO:0000313" key="2">
    <source>
        <dbReference type="EMBL" id="KRY69880.1"/>
    </source>
</evidence>
<feature type="chain" id="PRO_5006877148" description="Secreted protein" evidence="1">
    <location>
        <begin position="22"/>
        <end position="114"/>
    </location>
</feature>
<gene>
    <name evidence="2" type="ORF">T4A_4645</name>
</gene>
<dbReference type="AlphaFoldDB" id="A0A0V1E8B1"/>
<accession>A0A0V1E8B1</accession>
<evidence type="ECO:0008006" key="4">
    <source>
        <dbReference type="Google" id="ProtNLM"/>
    </source>
</evidence>
<organism evidence="2 3">
    <name type="scientific">Trichinella pseudospiralis</name>
    <name type="common">Parasitic roundworm</name>
    <dbReference type="NCBI Taxonomy" id="6337"/>
    <lineage>
        <taxon>Eukaryota</taxon>
        <taxon>Metazoa</taxon>
        <taxon>Ecdysozoa</taxon>
        <taxon>Nematoda</taxon>
        <taxon>Enoplea</taxon>
        <taxon>Dorylaimia</taxon>
        <taxon>Trichinellida</taxon>
        <taxon>Trichinellidae</taxon>
        <taxon>Trichinella</taxon>
    </lineage>
</organism>
<name>A0A0V1E8B1_TRIPS</name>
<comment type="caution">
    <text evidence="2">The sequence shown here is derived from an EMBL/GenBank/DDBJ whole genome shotgun (WGS) entry which is preliminary data.</text>
</comment>
<feature type="signal peptide" evidence="1">
    <location>
        <begin position="1"/>
        <end position="21"/>
    </location>
</feature>
<dbReference type="EMBL" id="JYDR01000082">
    <property type="protein sequence ID" value="KRY69880.1"/>
    <property type="molecule type" value="Genomic_DNA"/>
</dbReference>
<protein>
    <recommendedName>
        <fullName evidence="4">Secreted protein</fullName>
    </recommendedName>
</protein>
<reference evidence="2 3" key="1">
    <citation type="submission" date="2015-01" db="EMBL/GenBank/DDBJ databases">
        <title>Evolution of Trichinella species and genotypes.</title>
        <authorList>
            <person name="Korhonen P.K."/>
            <person name="Edoardo P."/>
            <person name="Giuseppe L.R."/>
            <person name="Gasser R.B."/>
        </authorList>
    </citation>
    <scope>NUCLEOTIDE SEQUENCE [LARGE SCALE GENOMIC DNA]</scope>
    <source>
        <strain evidence="2">ISS13</strain>
    </source>
</reference>
<keyword evidence="1" id="KW-0732">Signal</keyword>
<evidence type="ECO:0000313" key="3">
    <source>
        <dbReference type="Proteomes" id="UP000054632"/>
    </source>
</evidence>